<dbReference type="EMBL" id="VFOM01000003">
    <property type="protein sequence ID" value="TQL45005.1"/>
    <property type="molecule type" value="Genomic_DNA"/>
</dbReference>
<feature type="domain" description="HTH lacI-type" evidence="4">
    <location>
        <begin position="25"/>
        <end position="77"/>
    </location>
</feature>
<dbReference type="InterPro" id="IPR010982">
    <property type="entry name" value="Lambda_DNA-bd_dom_sf"/>
</dbReference>
<accession>A0A542YA97</accession>
<dbReference type="InterPro" id="IPR046335">
    <property type="entry name" value="LacI/GalR-like_sensor"/>
</dbReference>
<dbReference type="GO" id="GO:0000976">
    <property type="term" value="F:transcription cis-regulatory region binding"/>
    <property type="evidence" value="ECO:0007669"/>
    <property type="project" value="TreeGrafter"/>
</dbReference>
<gene>
    <name evidence="5" type="ORF">FB562_2414</name>
</gene>
<dbReference type="PROSITE" id="PS50932">
    <property type="entry name" value="HTH_LACI_2"/>
    <property type="match status" value="1"/>
</dbReference>
<dbReference type="AlphaFoldDB" id="A0A542YA97"/>
<evidence type="ECO:0000259" key="4">
    <source>
        <dbReference type="PROSITE" id="PS50932"/>
    </source>
</evidence>
<dbReference type="Pfam" id="PF13377">
    <property type="entry name" value="Peripla_BP_3"/>
    <property type="match status" value="1"/>
</dbReference>
<evidence type="ECO:0000313" key="5">
    <source>
        <dbReference type="EMBL" id="TQL45005.1"/>
    </source>
</evidence>
<dbReference type="SUPFAM" id="SSF53822">
    <property type="entry name" value="Periplasmic binding protein-like I"/>
    <property type="match status" value="1"/>
</dbReference>
<dbReference type="PANTHER" id="PTHR30146:SF109">
    <property type="entry name" value="HTH-TYPE TRANSCRIPTIONAL REGULATOR GALS"/>
    <property type="match status" value="1"/>
</dbReference>
<dbReference type="GO" id="GO:0003700">
    <property type="term" value="F:DNA-binding transcription factor activity"/>
    <property type="evidence" value="ECO:0007669"/>
    <property type="project" value="TreeGrafter"/>
</dbReference>
<evidence type="ECO:0000256" key="1">
    <source>
        <dbReference type="ARBA" id="ARBA00023015"/>
    </source>
</evidence>
<comment type="caution">
    <text evidence="5">The sequence shown here is derived from an EMBL/GenBank/DDBJ whole genome shotgun (WGS) entry which is preliminary data.</text>
</comment>
<dbReference type="InterPro" id="IPR028082">
    <property type="entry name" value="Peripla_BP_I"/>
</dbReference>
<keyword evidence="3" id="KW-0804">Transcription</keyword>
<keyword evidence="2" id="KW-0238">DNA-binding</keyword>
<evidence type="ECO:0000256" key="2">
    <source>
        <dbReference type="ARBA" id="ARBA00023125"/>
    </source>
</evidence>
<dbReference type="CDD" id="cd06267">
    <property type="entry name" value="PBP1_LacI_sugar_binding-like"/>
    <property type="match status" value="1"/>
</dbReference>
<dbReference type="Pfam" id="PF00356">
    <property type="entry name" value="LacI"/>
    <property type="match status" value="1"/>
</dbReference>
<dbReference type="Gene3D" id="1.10.260.40">
    <property type="entry name" value="lambda repressor-like DNA-binding domains"/>
    <property type="match status" value="1"/>
</dbReference>
<organism evidence="5 6">
    <name type="scientific">Homoserinimonas aerilata</name>
    <dbReference type="NCBI Taxonomy" id="1162970"/>
    <lineage>
        <taxon>Bacteria</taxon>
        <taxon>Bacillati</taxon>
        <taxon>Actinomycetota</taxon>
        <taxon>Actinomycetes</taxon>
        <taxon>Micrococcales</taxon>
        <taxon>Microbacteriaceae</taxon>
        <taxon>Homoserinimonas</taxon>
    </lineage>
</organism>
<name>A0A542YA97_9MICO</name>
<dbReference type="Proteomes" id="UP000317998">
    <property type="component" value="Unassembled WGS sequence"/>
</dbReference>
<dbReference type="InterPro" id="IPR000843">
    <property type="entry name" value="HTH_LacI"/>
</dbReference>
<keyword evidence="1" id="KW-0805">Transcription regulation</keyword>
<dbReference type="Gene3D" id="3.40.50.2300">
    <property type="match status" value="2"/>
</dbReference>
<dbReference type="CDD" id="cd01392">
    <property type="entry name" value="HTH_LacI"/>
    <property type="match status" value="1"/>
</dbReference>
<sequence length="362" mass="38244">MPARSRKAGGTIGSALSREGAMSDIQAVADLAGVSTATVSRALSGKGNVSEKTRASVVAAAKQLGYVVSSNASSLATGRTRNIGVVIPFLTKWFYSSVLEGAESALLSHGYDLTLYNLGGGGDERRSVFEHFLLRKRVDAVIAISLELTPRELTGLLGMGKPVVGVGGPLPGVRTLSIDDVEVAQLATEHLLSLGHRSIAHIGGTKDYERDFHLPTNRRIGYEGALEAVGISVNPGLFQAADFTIEGGYGAAKQLLGNPRERPTAIFAASDEMAIGAILAARDMGLDVPGDVSIIGIDDHELSDFFGLSTVAQFPELQGRLAAEILMEQLHPDKRTRGSLNTALPYELIVRSSTARPKSARQ</sequence>
<keyword evidence="6" id="KW-1185">Reference proteome</keyword>
<dbReference type="SMART" id="SM00354">
    <property type="entry name" value="HTH_LACI"/>
    <property type="match status" value="1"/>
</dbReference>
<evidence type="ECO:0000313" key="6">
    <source>
        <dbReference type="Proteomes" id="UP000317998"/>
    </source>
</evidence>
<reference evidence="5 6" key="1">
    <citation type="submission" date="2019-06" db="EMBL/GenBank/DDBJ databases">
        <title>Sequencing the genomes of 1000 actinobacteria strains.</title>
        <authorList>
            <person name="Klenk H.-P."/>
        </authorList>
    </citation>
    <scope>NUCLEOTIDE SEQUENCE [LARGE SCALE GENOMIC DNA]</scope>
    <source>
        <strain evidence="5 6">DSM 26477</strain>
    </source>
</reference>
<dbReference type="SUPFAM" id="SSF47413">
    <property type="entry name" value="lambda repressor-like DNA-binding domains"/>
    <property type="match status" value="1"/>
</dbReference>
<proteinExistence type="predicted"/>
<dbReference type="PANTHER" id="PTHR30146">
    <property type="entry name" value="LACI-RELATED TRANSCRIPTIONAL REPRESSOR"/>
    <property type="match status" value="1"/>
</dbReference>
<protein>
    <submittedName>
        <fullName evidence="5">LacI family transcriptional regulator</fullName>
    </submittedName>
</protein>
<evidence type="ECO:0000256" key="3">
    <source>
        <dbReference type="ARBA" id="ARBA00023163"/>
    </source>
</evidence>